<keyword evidence="4" id="KW-0472">Membrane</keyword>
<sequence>MAGESCTSLHSSVVDFHGAHYGHRVFNVRLDSDLRLTIVSDLVNVTRETWKIPRHAWTHVAVQVIRAQNLFMCDITETHLVEDVSCTKRTRTDSPPDDAFFCRGKMDGWYSQPPSGYTQCADGRQVTVRYCQSEWHGVYGGHYFTVQCMFCSSSCTWCDALGFVCRDGERKEHPKYCDVYYFCVRGKYIRKKCTYPDRWSVEHGQCERFHFVSCGKRIPKNHPCDRENTAGRLYGPADCIIDKHPANCTGREDGLYYKKGYDGCSVYGCLNETLATLKGNNLLMFVDSLYRSTYGVCTTGGINPTTDLADSPYFWCTEGETSQYRYDCHKYWRCRSKLWTVQTCPGHLLWSVDKKQCVSDATQCGNRWVPETDDLKVRQFLGQLADIRLYDKVLSASELTEIYSPVCVKWGRDAHPVDYVVDSDVSTFWLSRPHLDSVDLLLDLRQTYKLEEVSMTFFGPVPLVVSIFRKVTADDSWQLWRVFRDDCSDDEQCTQLGQDGAALLRNISYFGLYSVTVSRRPSSLCGVYSYVVYESSRTCLPCHCDVGGQCTCKRYVTGRRCDRCLSGNDNIQQSDPGGCSDIQPATTAAVDQLNKSSPAAEGSSTAWLLYTIPVVVVIGIIATIVVICVRRRRQQRDPGTATEDPTYEQPLPGVVPDASSDYTLMTRPVSDKVQRGNSQDIS</sequence>
<dbReference type="PROSITE" id="PS50940">
    <property type="entry name" value="CHIT_BIND_II"/>
    <property type="match status" value="2"/>
</dbReference>
<feature type="transmembrane region" description="Helical" evidence="4">
    <location>
        <begin position="607"/>
        <end position="629"/>
    </location>
</feature>
<keyword evidence="4" id="KW-0812">Transmembrane</keyword>
<keyword evidence="4" id="KW-1133">Transmembrane helix</keyword>
<comment type="caution">
    <text evidence="6">The sequence shown here is derived from an EMBL/GenBank/DDBJ whole genome shotgun (WGS) entry which is preliminary data.</text>
</comment>
<dbReference type="Gene3D" id="2.10.25.10">
    <property type="entry name" value="Laminin"/>
    <property type="match status" value="1"/>
</dbReference>
<dbReference type="GO" id="GO:0008061">
    <property type="term" value="F:chitin binding"/>
    <property type="evidence" value="ECO:0007669"/>
    <property type="project" value="InterPro"/>
</dbReference>
<feature type="domain" description="Chitin-binding type-2" evidence="5">
    <location>
        <begin position="162"/>
        <end position="216"/>
    </location>
</feature>
<dbReference type="CDD" id="cd00055">
    <property type="entry name" value="EGF_Lam"/>
    <property type="match status" value="1"/>
</dbReference>
<evidence type="ECO:0000256" key="2">
    <source>
        <dbReference type="ARBA" id="ARBA00023292"/>
    </source>
</evidence>
<accession>A0AAD9KLU7</accession>
<dbReference type="GO" id="GO:0005576">
    <property type="term" value="C:extracellular region"/>
    <property type="evidence" value="ECO:0007669"/>
    <property type="project" value="InterPro"/>
</dbReference>
<protein>
    <recommendedName>
        <fullName evidence="5">Chitin-binding type-2 domain-containing protein</fullName>
    </recommendedName>
</protein>
<proteinExistence type="predicted"/>
<evidence type="ECO:0000256" key="3">
    <source>
        <dbReference type="SAM" id="MobiDB-lite"/>
    </source>
</evidence>
<dbReference type="InterPro" id="IPR008979">
    <property type="entry name" value="Galactose-bd-like_sf"/>
</dbReference>
<gene>
    <name evidence="6" type="ORF">NP493_928g01064</name>
</gene>
<dbReference type="Pfam" id="PF01607">
    <property type="entry name" value="CBM_14"/>
    <property type="match status" value="1"/>
</dbReference>
<keyword evidence="1" id="KW-1015">Disulfide bond</keyword>
<dbReference type="Gene3D" id="2.60.120.260">
    <property type="entry name" value="Galactose-binding domain-like"/>
    <property type="match status" value="1"/>
</dbReference>
<dbReference type="GO" id="GO:0009888">
    <property type="term" value="P:tissue development"/>
    <property type="evidence" value="ECO:0007669"/>
    <property type="project" value="TreeGrafter"/>
</dbReference>
<dbReference type="PANTHER" id="PTHR10574:SF406">
    <property type="entry name" value="LAMININ SUBUNIT ALPHA 5"/>
    <property type="match status" value="1"/>
</dbReference>
<dbReference type="Gene3D" id="2.170.140.10">
    <property type="entry name" value="Chitin binding domain"/>
    <property type="match status" value="1"/>
</dbReference>
<dbReference type="InterPro" id="IPR050440">
    <property type="entry name" value="Laminin/Netrin_ECM"/>
</dbReference>
<reference evidence="6" key="1">
    <citation type="journal article" date="2023" name="Mol. Biol. Evol.">
        <title>Third-Generation Sequencing Reveals the Adaptive Role of the Epigenome in Three Deep-Sea Polychaetes.</title>
        <authorList>
            <person name="Perez M."/>
            <person name="Aroh O."/>
            <person name="Sun Y."/>
            <person name="Lan Y."/>
            <person name="Juniper S.K."/>
            <person name="Young C.R."/>
            <person name="Angers B."/>
            <person name="Qian P.Y."/>
        </authorList>
    </citation>
    <scope>NUCLEOTIDE SEQUENCE</scope>
    <source>
        <strain evidence="6">R07B-5</strain>
    </source>
</reference>
<name>A0AAD9KLU7_RIDPI</name>
<dbReference type="Pfam" id="PF00055">
    <property type="entry name" value="Laminin_N"/>
    <property type="match status" value="1"/>
</dbReference>
<dbReference type="AlphaFoldDB" id="A0AAD9KLU7"/>
<dbReference type="GO" id="GO:0009887">
    <property type="term" value="P:animal organ morphogenesis"/>
    <property type="evidence" value="ECO:0007669"/>
    <property type="project" value="TreeGrafter"/>
</dbReference>
<keyword evidence="7" id="KW-1185">Reference proteome</keyword>
<dbReference type="PANTHER" id="PTHR10574">
    <property type="entry name" value="NETRIN/LAMININ-RELATED"/>
    <property type="match status" value="1"/>
</dbReference>
<keyword evidence="2" id="KW-0424">Laminin EGF-like domain</keyword>
<dbReference type="InterPro" id="IPR002557">
    <property type="entry name" value="Chitin-bd_dom"/>
</dbReference>
<feature type="region of interest" description="Disordered" evidence="3">
    <location>
        <begin position="635"/>
        <end position="682"/>
    </location>
</feature>
<evidence type="ECO:0000256" key="1">
    <source>
        <dbReference type="ARBA" id="ARBA00023157"/>
    </source>
</evidence>
<evidence type="ECO:0000313" key="7">
    <source>
        <dbReference type="Proteomes" id="UP001209878"/>
    </source>
</evidence>
<evidence type="ECO:0000259" key="5">
    <source>
        <dbReference type="PROSITE" id="PS50940"/>
    </source>
</evidence>
<dbReference type="SUPFAM" id="SSF57625">
    <property type="entry name" value="Invertebrate chitin-binding proteins"/>
    <property type="match status" value="2"/>
</dbReference>
<evidence type="ECO:0000256" key="4">
    <source>
        <dbReference type="SAM" id="Phobius"/>
    </source>
</evidence>
<evidence type="ECO:0000313" key="6">
    <source>
        <dbReference type="EMBL" id="KAK2172798.1"/>
    </source>
</evidence>
<dbReference type="EMBL" id="JAODUO010000927">
    <property type="protein sequence ID" value="KAK2172798.1"/>
    <property type="molecule type" value="Genomic_DNA"/>
</dbReference>
<dbReference type="InterPro" id="IPR008211">
    <property type="entry name" value="Laminin_N"/>
</dbReference>
<feature type="domain" description="Chitin-binding type-2" evidence="5">
    <location>
        <begin position="313"/>
        <end position="366"/>
    </location>
</feature>
<dbReference type="InterPro" id="IPR036508">
    <property type="entry name" value="Chitin-bd_dom_sf"/>
</dbReference>
<dbReference type="InterPro" id="IPR002049">
    <property type="entry name" value="LE_dom"/>
</dbReference>
<organism evidence="6 7">
    <name type="scientific">Ridgeia piscesae</name>
    <name type="common">Tubeworm</name>
    <dbReference type="NCBI Taxonomy" id="27915"/>
    <lineage>
        <taxon>Eukaryota</taxon>
        <taxon>Metazoa</taxon>
        <taxon>Spiralia</taxon>
        <taxon>Lophotrochozoa</taxon>
        <taxon>Annelida</taxon>
        <taxon>Polychaeta</taxon>
        <taxon>Sedentaria</taxon>
        <taxon>Canalipalpata</taxon>
        <taxon>Sabellida</taxon>
        <taxon>Siboglinidae</taxon>
        <taxon>Ridgeia</taxon>
    </lineage>
</organism>
<dbReference type="SMART" id="SM00494">
    <property type="entry name" value="ChtBD2"/>
    <property type="match status" value="2"/>
</dbReference>
<dbReference type="SUPFAM" id="SSF49785">
    <property type="entry name" value="Galactose-binding domain-like"/>
    <property type="match status" value="1"/>
</dbReference>
<dbReference type="Proteomes" id="UP001209878">
    <property type="component" value="Unassembled WGS sequence"/>
</dbReference>